<keyword evidence="5 8" id="KW-0812">Transmembrane</keyword>
<feature type="transmembrane region" description="Helical" evidence="8">
    <location>
        <begin position="906"/>
        <end position="928"/>
    </location>
</feature>
<keyword evidence="3" id="KW-0813">Transport</keyword>
<evidence type="ECO:0000313" key="9">
    <source>
        <dbReference type="EMBL" id="AKF08499.1"/>
    </source>
</evidence>
<feature type="transmembrane region" description="Helical" evidence="8">
    <location>
        <begin position="880"/>
        <end position="899"/>
    </location>
</feature>
<dbReference type="Gene3D" id="3.30.2090.10">
    <property type="entry name" value="Multidrug efflux transporter AcrB TolC docking domain, DN and DC subdomains"/>
    <property type="match status" value="2"/>
</dbReference>
<dbReference type="EMBL" id="CP011125">
    <property type="protein sequence ID" value="AKF08499.1"/>
    <property type="molecule type" value="Genomic_DNA"/>
</dbReference>
<feature type="transmembrane region" description="Helical" evidence="8">
    <location>
        <begin position="339"/>
        <end position="358"/>
    </location>
</feature>
<dbReference type="Pfam" id="PF00873">
    <property type="entry name" value="ACR_tran"/>
    <property type="match status" value="1"/>
</dbReference>
<feature type="transmembrane region" description="Helical" evidence="8">
    <location>
        <begin position="457"/>
        <end position="474"/>
    </location>
</feature>
<dbReference type="PANTHER" id="PTHR32063:SF24">
    <property type="entry name" value="CATION EFFLUX SYSTEM (ACRB_ACRD_ACRF FAMILY)"/>
    <property type="match status" value="1"/>
</dbReference>
<dbReference type="GO" id="GO:0042910">
    <property type="term" value="F:xenobiotic transmembrane transporter activity"/>
    <property type="evidence" value="ECO:0007669"/>
    <property type="project" value="TreeGrafter"/>
</dbReference>
<dbReference type="SUPFAM" id="SSF82714">
    <property type="entry name" value="Multidrug efflux transporter AcrB TolC docking domain, DN and DC subdomains"/>
    <property type="match status" value="2"/>
</dbReference>
<name>A0A0F6SGD4_9BACT</name>
<comment type="similarity">
    <text evidence="2">Belongs to the resistance-nodulation-cell division (RND) (TC 2.A.6) family.</text>
</comment>
<evidence type="ECO:0000256" key="1">
    <source>
        <dbReference type="ARBA" id="ARBA00004651"/>
    </source>
</evidence>
<dbReference type="SUPFAM" id="SSF82693">
    <property type="entry name" value="Multidrug efflux transporter AcrB pore domain, PN1, PN2, PC1 and PC2 subdomains"/>
    <property type="match status" value="2"/>
</dbReference>
<evidence type="ECO:0000256" key="6">
    <source>
        <dbReference type="ARBA" id="ARBA00022989"/>
    </source>
</evidence>
<dbReference type="InterPro" id="IPR001036">
    <property type="entry name" value="Acrflvin-R"/>
</dbReference>
<feature type="transmembrane region" description="Helical" evidence="8">
    <location>
        <begin position="486"/>
        <end position="512"/>
    </location>
</feature>
<dbReference type="InterPro" id="IPR004763">
    <property type="entry name" value="CusA-like"/>
</dbReference>
<dbReference type="STRING" id="927083.DB32_005648"/>
<evidence type="ECO:0000256" key="7">
    <source>
        <dbReference type="ARBA" id="ARBA00023136"/>
    </source>
</evidence>
<dbReference type="RefSeq" id="WP_075097646.1">
    <property type="nucleotide sequence ID" value="NZ_CP011125.1"/>
</dbReference>
<dbReference type="Gene3D" id="3.30.70.1320">
    <property type="entry name" value="Multidrug efflux transporter AcrB pore domain like"/>
    <property type="match status" value="1"/>
</dbReference>
<feature type="transmembrane region" description="Helical" evidence="8">
    <location>
        <begin position="1009"/>
        <end position="1031"/>
    </location>
</feature>
<evidence type="ECO:0000256" key="5">
    <source>
        <dbReference type="ARBA" id="ARBA00022692"/>
    </source>
</evidence>
<keyword evidence="6 8" id="KW-1133">Transmembrane helix</keyword>
<dbReference type="AlphaFoldDB" id="A0A0F6SGD4"/>
<dbReference type="Gene3D" id="3.30.70.1440">
    <property type="entry name" value="Multidrug efflux transporter AcrB pore domain"/>
    <property type="match status" value="1"/>
</dbReference>
<dbReference type="NCBIfam" id="TIGR00914">
    <property type="entry name" value="2A0601"/>
    <property type="match status" value="1"/>
</dbReference>
<feature type="transmembrane region" description="Helical" evidence="8">
    <location>
        <begin position="978"/>
        <end position="997"/>
    </location>
</feature>
<evidence type="ECO:0000256" key="8">
    <source>
        <dbReference type="SAM" id="Phobius"/>
    </source>
</evidence>
<comment type="subcellular location">
    <subcellularLocation>
        <location evidence="1">Cell membrane</location>
        <topology evidence="1">Multi-pass membrane protein</topology>
    </subcellularLocation>
</comment>
<proteinExistence type="inferred from homology"/>
<dbReference type="PANTHER" id="PTHR32063">
    <property type="match status" value="1"/>
</dbReference>
<evidence type="ECO:0000313" key="10">
    <source>
        <dbReference type="Proteomes" id="UP000034883"/>
    </source>
</evidence>
<feature type="transmembrane region" description="Helical" evidence="8">
    <location>
        <begin position="934"/>
        <end position="957"/>
    </location>
</feature>
<dbReference type="InterPro" id="IPR027463">
    <property type="entry name" value="AcrB_DN_DC_subdom"/>
</dbReference>
<evidence type="ECO:0000256" key="4">
    <source>
        <dbReference type="ARBA" id="ARBA00022475"/>
    </source>
</evidence>
<dbReference type="GO" id="GO:0008324">
    <property type="term" value="F:monoatomic cation transmembrane transporter activity"/>
    <property type="evidence" value="ECO:0007669"/>
    <property type="project" value="InterPro"/>
</dbReference>
<sequence>MIETLVERAVARRRAVLIATAIFAVIGALSIRGMRFDALPDVTGQQVIVLTTAPGLTPEEVERLVTRPLEISLGGMPGLVETRSVSRYGLSAITSIFEDSTDIYRARQLVGERVAIAQEQLPPSASPPELGPVSGGLGEIYQFTLSSSERTPAELLELVQRRVAPILRTAPGVVEVNTWGGGRRTLDVIGDPVRMARWGVTLSALREAASRSTGSVTGATVPAGPAHVLLRGVALPTTPAEIAAAVVRVDPQDPTRVVRIGDVADVISGQEPRIGAATEGGRGETVYVMVQMLLAENALEVLRGVHERLPDVRAALPDDVVVNEVYDRSDLVSATLSTVGKSLLEGGLLVIAVLFAMLGSLRAGLLVALVIPLSMLGAVMGMAFFGVPGNLMSLGALDFGLLVDGAVVVVESVFHHFAAFSPRNREHSHERFEGHARDDRPADAQVAETSRSVARPVFYSVLVILLVYLPILALEGIEGKMYRPMAITVVMALATSLVLALTFVPAAAARWLRPEHVPAREPLLVRASARAYAPILDVAMRRPVLVVAIAIGLALIGARVFWTAGSAFVPQLDEGDLVVQTTRAPDVSIETAIAEGTRLEQVIREAAPEVRHVSSRIGSPAVATDVMGIEQADVFVSLYPRDDWAPGRTLDDVIADLRGAIDARAPGAELSFTQPIQMRFNELVGGAVTDVALVYYGEDLDVLSDLAERSAAVLREVPGAVDVRVTAPPSVSLVEVRPRPLESSAAGFDAQDVLEAVGALRAGVHAADTWEGPLRIPIRVRLGASTSAFTIADVGLPTASGALIPLSRVAHVDAQEAPALVSHENGARRIVIGFNVRGRDLGTVVQEAEARIDAAVDVPRGYRAEWGGQYEGLERARERLAIVIPIVLIAILVLLYRVFGRVRPVLVIFMNVPFAAVGGMIALAMRGLPISVSAAVGFIALSGIAVLNGVVLMSRIMHEEAEGFAPDEAARRAARARLRPVLTTALVASLGFVPMMLARGVGAEVQRPLATVVVGGLVTSTWLTLVLIPSIHPWIARIRRRPDEAALGGGRGEARDAPGAGPA</sequence>
<feature type="transmembrane region" description="Helical" evidence="8">
    <location>
        <begin position="544"/>
        <end position="562"/>
    </location>
</feature>
<dbReference type="Gene3D" id="1.20.1640.10">
    <property type="entry name" value="Multidrug efflux transporter AcrB transmembrane domain"/>
    <property type="match status" value="2"/>
</dbReference>
<dbReference type="Gene3D" id="3.30.70.1430">
    <property type="entry name" value="Multidrug efflux transporter AcrB pore domain"/>
    <property type="match status" value="2"/>
</dbReference>
<accession>A0A0F6SGD4</accession>
<organism evidence="9 10">
    <name type="scientific">Sandaracinus amylolyticus</name>
    <dbReference type="NCBI Taxonomy" id="927083"/>
    <lineage>
        <taxon>Bacteria</taxon>
        <taxon>Pseudomonadati</taxon>
        <taxon>Myxococcota</taxon>
        <taxon>Polyangia</taxon>
        <taxon>Polyangiales</taxon>
        <taxon>Sandaracinaceae</taxon>
        <taxon>Sandaracinus</taxon>
    </lineage>
</organism>
<dbReference type="SUPFAM" id="SSF82866">
    <property type="entry name" value="Multidrug efflux transporter AcrB transmembrane domain"/>
    <property type="match status" value="2"/>
</dbReference>
<feature type="transmembrane region" description="Helical" evidence="8">
    <location>
        <begin position="365"/>
        <end position="387"/>
    </location>
</feature>
<dbReference type="OrthoDB" id="5478262at2"/>
<keyword evidence="4" id="KW-1003">Cell membrane</keyword>
<evidence type="ECO:0000256" key="2">
    <source>
        <dbReference type="ARBA" id="ARBA00010942"/>
    </source>
</evidence>
<keyword evidence="10" id="KW-1185">Reference proteome</keyword>
<keyword evidence="7 8" id="KW-0472">Membrane</keyword>
<gene>
    <name evidence="9" type="ORF">DB32_005648</name>
</gene>
<feature type="transmembrane region" description="Helical" evidence="8">
    <location>
        <begin position="399"/>
        <end position="421"/>
    </location>
</feature>
<dbReference type="Proteomes" id="UP000034883">
    <property type="component" value="Chromosome"/>
</dbReference>
<dbReference type="KEGG" id="samy:DB32_005648"/>
<protein>
    <submittedName>
        <fullName evidence="9">Cobalt-zinc-cadmium resistance protein CzcA</fullName>
    </submittedName>
</protein>
<reference evidence="9 10" key="1">
    <citation type="submission" date="2015-03" db="EMBL/GenBank/DDBJ databases">
        <title>Genome assembly of Sandaracinus amylolyticus DSM 53668.</title>
        <authorList>
            <person name="Sharma G."/>
            <person name="Subramanian S."/>
        </authorList>
    </citation>
    <scope>NUCLEOTIDE SEQUENCE [LARGE SCALE GENOMIC DNA]</scope>
    <source>
        <strain evidence="9 10">DSM 53668</strain>
    </source>
</reference>
<dbReference type="PRINTS" id="PR00702">
    <property type="entry name" value="ACRIFLAVINRP"/>
</dbReference>
<evidence type="ECO:0000256" key="3">
    <source>
        <dbReference type="ARBA" id="ARBA00022448"/>
    </source>
</evidence>
<dbReference type="GO" id="GO:0005886">
    <property type="term" value="C:plasma membrane"/>
    <property type="evidence" value="ECO:0007669"/>
    <property type="project" value="UniProtKB-SubCell"/>
</dbReference>